<dbReference type="Proteomes" id="UP000554482">
    <property type="component" value="Unassembled WGS sequence"/>
</dbReference>
<dbReference type="AlphaFoldDB" id="A0A7J6X624"/>
<dbReference type="InterPro" id="IPR000504">
    <property type="entry name" value="RRM_dom"/>
</dbReference>
<dbReference type="SUPFAM" id="SSF54928">
    <property type="entry name" value="RNA-binding domain, RBD"/>
    <property type="match status" value="1"/>
</dbReference>
<comment type="caution">
    <text evidence="2">The sequence shown here is derived from an EMBL/GenBank/DDBJ whole genome shotgun (WGS) entry which is preliminary data.</text>
</comment>
<proteinExistence type="predicted"/>
<dbReference type="InterPro" id="IPR012677">
    <property type="entry name" value="Nucleotide-bd_a/b_plait_sf"/>
</dbReference>
<accession>A0A7J6X624</accession>
<dbReference type="EMBL" id="JABWDY010005592">
    <property type="protein sequence ID" value="KAF5204308.1"/>
    <property type="molecule type" value="Genomic_DNA"/>
</dbReference>
<name>A0A7J6X624_THATH</name>
<evidence type="ECO:0000313" key="3">
    <source>
        <dbReference type="Proteomes" id="UP000554482"/>
    </source>
</evidence>
<dbReference type="OrthoDB" id="1829213at2759"/>
<dbReference type="GO" id="GO:0003723">
    <property type="term" value="F:RNA binding"/>
    <property type="evidence" value="ECO:0007669"/>
    <property type="project" value="InterPro"/>
</dbReference>
<protein>
    <submittedName>
        <fullName evidence="2">Ubp1-associated protein 2b</fullName>
    </submittedName>
</protein>
<evidence type="ECO:0000259" key="1">
    <source>
        <dbReference type="Pfam" id="PF00076"/>
    </source>
</evidence>
<gene>
    <name evidence="2" type="ORF">FRX31_006106</name>
</gene>
<reference evidence="2 3" key="1">
    <citation type="submission" date="2020-06" db="EMBL/GenBank/DDBJ databases">
        <title>Transcriptomic and genomic resources for Thalictrum thalictroides and T. hernandezii: Facilitating candidate gene discovery in an emerging model plant lineage.</title>
        <authorList>
            <person name="Arias T."/>
            <person name="Riano-Pachon D.M."/>
            <person name="Di Stilio V.S."/>
        </authorList>
    </citation>
    <scope>NUCLEOTIDE SEQUENCE [LARGE SCALE GENOMIC DNA]</scope>
    <source>
        <strain evidence="3">cv. WT478/WT964</strain>
        <tissue evidence="2">Leaves</tissue>
    </source>
</reference>
<feature type="domain" description="RRM" evidence="1">
    <location>
        <begin position="34"/>
        <end position="60"/>
    </location>
</feature>
<dbReference type="Pfam" id="PF00076">
    <property type="entry name" value="RRM_1"/>
    <property type="match status" value="1"/>
</dbReference>
<keyword evidence="3" id="KW-1185">Reference proteome</keyword>
<sequence length="96" mass="10830">MTACQLASARLVPTQSQAPVPPTVTVSEYTQRKIYVSNVSADIDPQKLVTFFSKFGEIEEGPLGENSEREDAAEEDMVLNFQKRFADEYVGERRRD</sequence>
<evidence type="ECO:0000313" key="2">
    <source>
        <dbReference type="EMBL" id="KAF5204308.1"/>
    </source>
</evidence>
<organism evidence="2 3">
    <name type="scientific">Thalictrum thalictroides</name>
    <name type="common">Rue-anemone</name>
    <name type="synonym">Anemone thalictroides</name>
    <dbReference type="NCBI Taxonomy" id="46969"/>
    <lineage>
        <taxon>Eukaryota</taxon>
        <taxon>Viridiplantae</taxon>
        <taxon>Streptophyta</taxon>
        <taxon>Embryophyta</taxon>
        <taxon>Tracheophyta</taxon>
        <taxon>Spermatophyta</taxon>
        <taxon>Magnoliopsida</taxon>
        <taxon>Ranunculales</taxon>
        <taxon>Ranunculaceae</taxon>
        <taxon>Thalictroideae</taxon>
        <taxon>Thalictrum</taxon>
    </lineage>
</organism>
<dbReference type="InterPro" id="IPR035979">
    <property type="entry name" value="RBD_domain_sf"/>
</dbReference>
<dbReference type="Gene3D" id="3.30.70.330">
    <property type="match status" value="1"/>
</dbReference>